<evidence type="ECO:0000313" key="2">
    <source>
        <dbReference type="EMBL" id="SDJ00143.1"/>
    </source>
</evidence>
<accession>A0A1G8Q5Z6</accession>
<dbReference type="EMBL" id="FNEB01000007">
    <property type="protein sequence ID" value="SDJ00143.1"/>
    <property type="molecule type" value="Genomic_DNA"/>
</dbReference>
<dbReference type="Proteomes" id="UP000199340">
    <property type="component" value="Unassembled WGS sequence"/>
</dbReference>
<dbReference type="AlphaFoldDB" id="A0A1G8Q5Z6"/>
<evidence type="ECO:0000256" key="1">
    <source>
        <dbReference type="SAM" id="SignalP"/>
    </source>
</evidence>
<evidence type="ECO:0000313" key="3">
    <source>
        <dbReference type="Proteomes" id="UP000199340"/>
    </source>
</evidence>
<dbReference type="RefSeq" id="WP_090029295.1">
    <property type="nucleotide sequence ID" value="NZ_FNEB01000007.1"/>
</dbReference>
<gene>
    <name evidence="2" type="ORF">SAMN05421850_107128</name>
</gene>
<sequence>MDRIRLPALTAAALMAMPVPALADNSPSAAVLSLESAEGKLRLGPADIAEVQLASPAANGVAGIHLRVTPDAAAALAGLTARSVGQPMQVRACGHRLTAPVVRERIDSGVIYLREQDAARARALHALWRGRSTCADLDTEIFQDGQ</sequence>
<organism evidence="2 3">
    <name type="scientific">Lutimaribacter saemankumensis</name>
    <dbReference type="NCBI Taxonomy" id="490829"/>
    <lineage>
        <taxon>Bacteria</taxon>
        <taxon>Pseudomonadati</taxon>
        <taxon>Pseudomonadota</taxon>
        <taxon>Alphaproteobacteria</taxon>
        <taxon>Rhodobacterales</taxon>
        <taxon>Roseobacteraceae</taxon>
        <taxon>Lutimaribacter</taxon>
    </lineage>
</organism>
<feature type="chain" id="PRO_5011626724" evidence="1">
    <location>
        <begin position="24"/>
        <end position="146"/>
    </location>
</feature>
<keyword evidence="3" id="KW-1185">Reference proteome</keyword>
<protein>
    <submittedName>
        <fullName evidence="2">Uncharacterized protein</fullName>
    </submittedName>
</protein>
<dbReference type="Gene3D" id="3.30.1360.200">
    <property type="match status" value="1"/>
</dbReference>
<proteinExistence type="predicted"/>
<dbReference type="STRING" id="490829.SAMN05421850_107128"/>
<feature type="signal peptide" evidence="1">
    <location>
        <begin position="1"/>
        <end position="23"/>
    </location>
</feature>
<reference evidence="2 3" key="1">
    <citation type="submission" date="2016-10" db="EMBL/GenBank/DDBJ databases">
        <authorList>
            <person name="de Groot N.N."/>
        </authorList>
    </citation>
    <scope>NUCLEOTIDE SEQUENCE [LARGE SCALE GENOMIC DNA]</scope>
    <source>
        <strain evidence="2 3">DSM 28010</strain>
    </source>
</reference>
<name>A0A1G8Q5Z6_9RHOB</name>
<dbReference type="OrthoDB" id="9967183at2"/>
<keyword evidence="1" id="KW-0732">Signal</keyword>